<organism evidence="2 3">
    <name type="scientific">Pyrinomonas methylaliphatogenes</name>
    <dbReference type="NCBI Taxonomy" id="454194"/>
    <lineage>
        <taxon>Bacteria</taxon>
        <taxon>Pseudomonadati</taxon>
        <taxon>Acidobacteriota</taxon>
        <taxon>Blastocatellia</taxon>
        <taxon>Blastocatellales</taxon>
        <taxon>Pyrinomonadaceae</taxon>
        <taxon>Pyrinomonas</taxon>
    </lineage>
</organism>
<dbReference type="Proteomes" id="UP000031518">
    <property type="component" value="Unassembled WGS sequence"/>
</dbReference>
<protein>
    <recommendedName>
        <fullName evidence="4">DUF3106 domain-containing protein</fullName>
    </recommendedName>
</protein>
<evidence type="ECO:0000313" key="3">
    <source>
        <dbReference type="Proteomes" id="UP000031518"/>
    </source>
</evidence>
<feature type="chain" id="PRO_5002125342" description="DUF3106 domain-containing protein" evidence="1">
    <location>
        <begin position="25"/>
        <end position="196"/>
    </location>
</feature>
<keyword evidence="3" id="KW-1185">Reference proteome</keyword>
<evidence type="ECO:0000256" key="1">
    <source>
        <dbReference type="SAM" id="SignalP"/>
    </source>
</evidence>
<reference evidence="2 3" key="1">
    <citation type="submission" date="2013-12" db="EMBL/GenBank/DDBJ databases">
        <authorList>
            <person name="Stott M."/>
        </authorList>
    </citation>
    <scope>NUCLEOTIDE SEQUENCE [LARGE SCALE GENOMIC DNA]</scope>
    <source>
        <strain evidence="2 3">K22</strain>
    </source>
</reference>
<dbReference type="Gene3D" id="1.20.20.20">
    <property type="entry name" value="Haemophore, haem-binding domain"/>
    <property type="match status" value="1"/>
</dbReference>
<evidence type="ECO:0000313" key="2">
    <source>
        <dbReference type="EMBL" id="CDM64153.1"/>
    </source>
</evidence>
<dbReference type="RefSeq" id="WP_041973179.1">
    <property type="nucleotide sequence ID" value="NZ_CBXV010000001.1"/>
</dbReference>
<dbReference type="AlphaFoldDB" id="A0A0B6WSG4"/>
<accession>A0A0B6WSG4</accession>
<gene>
    <name evidence="2" type="ORF">PYK22_00145</name>
</gene>
<dbReference type="EMBL" id="CBXV010000001">
    <property type="protein sequence ID" value="CDM64153.1"/>
    <property type="molecule type" value="Genomic_DNA"/>
</dbReference>
<reference evidence="2 3" key="2">
    <citation type="submission" date="2015-01" db="EMBL/GenBank/DDBJ databases">
        <title>Complete genome sequence of Pyrinomonas methylaliphatogenes type strain K22T.</title>
        <authorList>
            <person name="Lee K.C.Y."/>
            <person name="Power J.F."/>
            <person name="Dunfield P.F."/>
            <person name="Morgan X.C."/>
            <person name="Huttenhower C."/>
            <person name="Stott M.B."/>
        </authorList>
    </citation>
    <scope>NUCLEOTIDE SEQUENCE [LARGE SCALE GENOMIC DNA]</scope>
    <source>
        <strain evidence="2 3">K22</strain>
    </source>
</reference>
<keyword evidence="1" id="KW-0732">Signal</keyword>
<proteinExistence type="predicted"/>
<name>A0A0B6WSG4_9BACT</name>
<feature type="signal peptide" evidence="1">
    <location>
        <begin position="1"/>
        <end position="24"/>
    </location>
</feature>
<dbReference type="STRING" id="454194.PYK22_00145"/>
<evidence type="ECO:0008006" key="4">
    <source>
        <dbReference type="Google" id="ProtNLM"/>
    </source>
</evidence>
<sequence precursor="true">MVLKIRQKTFMLAMSLALSLLALAASEQVYGQRNSDITRRELRNFDRFLDVHPEIDADLQKDPTLVNNQQYLDAHPALRDFLAKHPGVREELKETPRYFMLRERRFERHGGDITRQELRNFDRFLDAHPEIAEDLRKNPKLIDDQNYLANHPALNDFLAKHPGVRKEVAENPRLFMRRERRFERHERIKRTAKRST</sequence>
<dbReference type="InterPro" id="IPR038378">
    <property type="entry name" value="MHB_sf"/>
</dbReference>